<reference evidence="4 5" key="1">
    <citation type="journal article" date="2024" name="G3 (Bethesda)">
        <title>Genome assembly of Hibiscus sabdariffa L. provides insights into metabolisms of medicinal natural products.</title>
        <authorList>
            <person name="Kim T."/>
        </authorList>
    </citation>
    <scope>NUCLEOTIDE SEQUENCE [LARGE SCALE GENOMIC DNA]</scope>
    <source>
        <strain evidence="4">TK-2024</strain>
        <tissue evidence="4">Old leaves</tissue>
    </source>
</reference>
<evidence type="ECO:0000256" key="1">
    <source>
        <dbReference type="PROSITE-ProRule" id="PRU00047"/>
    </source>
</evidence>
<evidence type="ECO:0000313" key="4">
    <source>
        <dbReference type="EMBL" id="KAK8522968.1"/>
    </source>
</evidence>
<evidence type="ECO:0000256" key="2">
    <source>
        <dbReference type="SAM" id="MobiDB-lite"/>
    </source>
</evidence>
<gene>
    <name evidence="4" type="ORF">V6N12_073680</name>
</gene>
<feature type="region of interest" description="Disordered" evidence="2">
    <location>
        <begin position="282"/>
        <end position="373"/>
    </location>
</feature>
<dbReference type="InterPro" id="IPR025558">
    <property type="entry name" value="DUF4283"/>
</dbReference>
<keyword evidence="1" id="KW-0862">Zinc</keyword>
<dbReference type="Pfam" id="PF14111">
    <property type="entry name" value="DUF4283"/>
    <property type="match status" value="1"/>
</dbReference>
<protein>
    <recommendedName>
        <fullName evidence="3">CCHC-type domain-containing protein</fullName>
    </recommendedName>
</protein>
<organism evidence="4 5">
    <name type="scientific">Hibiscus sabdariffa</name>
    <name type="common">roselle</name>
    <dbReference type="NCBI Taxonomy" id="183260"/>
    <lineage>
        <taxon>Eukaryota</taxon>
        <taxon>Viridiplantae</taxon>
        <taxon>Streptophyta</taxon>
        <taxon>Embryophyta</taxon>
        <taxon>Tracheophyta</taxon>
        <taxon>Spermatophyta</taxon>
        <taxon>Magnoliopsida</taxon>
        <taxon>eudicotyledons</taxon>
        <taxon>Gunneridae</taxon>
        <taxon>Pentapetalae</taxon>
        <taxon>rosids</taxon>
        <taxon>malvids</taxon>
        <taxon>Malvales</taxon>
        <taxon>Malvaceae</taxon>
        <taxon>Malvoideae</taxon>
        <taxon>Hibiscus</taxon>
    </lineage>
</organism>
<dbReference type="Proteomes" id="UP001472677">
    <property type="component" value="Unassembled WGS sequence"/>
</dbReference>
<dbReference type="PROSITE" id="PS50158">
    <property type="entry name" value="ZF_CCHC"/>
    <property type="match status" value="1"/>
</dbReference>
<name>A0ABR2CT64_9ROSI</name>
<evidence type="ECO:0000313" key="5">
    <source>
        <dbReference type="Proteomes" id="UP001472677"/>
    </source>
</evidence>
<feature type="domain" description="CCHC-type" evidence="3">
    <location>
        <begin position="217"/>
        <end position="231"/>
    </location>
</feature>
<keyword evidence="1" id="KW-0479">Metal-binding</keyword>
<dbReference type="InterPro" id="IPR001878">
    <property type="entry name" value="Znf_CCHC"/>
</dbReference>
<dbReference type="EMBL" id="JBBPBM010000044">
    <property type="protein sequence ID" value="KAK8522968.1"/>
    <property type="molecule type" value="Genomic_DNA"/>
</dbReference>
<dbReference type="InterPro" id="IPR040256">
    <property type="entry name" value="At4g02000-like"/>
</dbReference>
<sequence>MSRDHPPLAATVPGHGIAPPSAAANTPRPDADPPDPGRNQDLDLASDMDVSITDAPVQTLATPAAVSHAVLPALSTDPSRASTVSPPSYKDTLMASGSSHLTSTAAFTDNEEITLVDGDVTRSMVDDLISIVFSERVQALAVKNFALTVVVKLLGRRIGYNTLRSRLLDMWKPKEAFRLMDIENDYFLVTFKSRSDFSNAISGGPWVVEYESLPTICFECGKYGHVKDVCPVVTNATGADSESPAIPVAVSPATTDEPFGPWMKSRFNPIFEDEAAEELVIPPIPTHGNSLPDPIASGLASKSPVASRAKGKGPVDSNPVKHRSPTSVRKPLIVHRPYATSPSSPSSSGPTPSRRNSSLSNTRFTPFPRPSTRFNKGNHSAVVVAESDAPVILVEDVVFVMVSKSPAAPVVPNTLLGAVKPPNLEGSQLKSLPPLSSVVAIRNAPPLSALPQDQ</sequence>
<feature type="compositionally biased region" description="Low complexity" evidence="2">
    <location>
        <begin position="340"/>
        <end position="358"/>
    </location>
</feature>
<proteinExistence type="predicted"/>
<keyword evidence="1" id="KW-0863">Zinc-finger</keyword>
<evidence type="ECO:0000259" key="3">
    <source>
        <dbReference type="PROSITE" id="PS50158"/>
    </source>
</evidence>
<feature type="region of interest" description="Disordered" evidence="2">
    <location>
        <begin position="1"/>
        <end position="43"/>
    </location>
</feature>
<comment type="caution">
    <text evidence="4">The sequence shown here is derived from an EMBL/GenBank/DDBJ whole genome shotgun (WGS) entry which is preliminary data.</text>
</comment>
<keyword evidence="5" id="KW-1185">Reference proteome</keyword>
<dbReference type="PANTHER" id="PTHR31286:SF99">
    <property type="entry name" value="DUF4283 DOMAIN-CONTAINING PROTEIN"/>
    <property type="match status" value="1"/>
</dbReference>
<dbReference type="PANTHER" id="PTHR31286">
    <property type="entry name" value="GLYCINE-RICH CELL WALL STRUCTURAL PROTEIN 1.8-LIKE"/>
    <property type="match status" value="1"/>
</dbReference>
<accession>A0ABR2CT64</accession>